<evidence type="ECO:0000313" key="2">
    <source>
        <dbReference type="Proteomes" id="UP000263268"/>
    </source>
</evidence>
<evidence type="ECO:0000313" key="1">
    <source>
        <dbReference type="EMBL" id="HCY82974.1"/>
    </source>
</evidence>
<organism evidence="1 2">
    <name type="scientific">Xanthomarina gelatinilytica</name>
    <dbReference type="NCBI Taxonomy" id="1137281"/>
    <lineage>
        <taxon>Bacteria</taxon>
        <taxon>Pseudomonadati</taxon>
        <taxon>Bacteroidota</taxon>
        <taxon>Flavobacteriia</taxon>
        <taxon>Flavobacteriales</taxon>
        <taxon>Flavobacteriaceae</taxon>
        <taxon>Xanthomarina</taxon>
    </lineage>
</organism>
<proteinExistence type="predicted"/>
<protein>
    <recommendedName>
        <fullName evidence="3">SGNH/GDSL hydrolase family protein</fullName>
    </recommendedName>
</protein>
<reference evidence="1 2" key="1">
    <citation type="journal article" date="2018" name="Nat. Biotechnol.">
        <title>A standardized bacterial taxonomy based on genome phylogeny substantially revises the tree of life.</title>
        <authorList>
            <person name="Parks D.H."/>
            <person name="Chuvochina M."/>
            <person name="Waite D.W."/>
            <person name="Rinke C."/>
            <person name="Skarshewski A."/>
            <person name="Chaumeil P.A."/>
            <person name="Hugenholtz P."/>
        </authorList>
    </citation>
    <scope>NUCLEOTIDE SEQUENCE [LARGE SCALE GENOMIC DNA]</scope>
    <source>
        <strain evidence="1">UBA10227</strain>
    </source>
</reference>
<name>A0A3D6BVR9_9FLAO</name>
<sequence length="262" mass="30587">SLLLGTSRAAQGLQPSVFESVLKKRFFNYAFSVFHSPYGKTYLNSIQKKLDTTRNGIFVLAVDPWSLSSLTKNPEDSLSFRETKLALKKTNFVNIKPNLFYLMNNRNERFYDLIIDKQSTSFLHEDGWLEINLPIDSLKFDENVEKKIEKYKRDMLPKAQFSQTRYNYLKQTINFLNRYGDVYLVRLPIHQRMMNLDSILMPHFNENIKEAIQLSGGYLDLTPLNSNFYNTDGNHLHKTSGKIVSEIIANWVNKTRQVKNKI</sequence>
<evidence type="ECO:0008006" key="3">
    <source>
        <dbReference type="Google" id="ProtNLM"/>
    </source>
</evidence>
<accession>A0A3D6BVR9</accession>
<dbReference type="Proteomes" id="UP000263268">
    <property type="component" value="Unassembled WGS sequence"/>
</dbReference>
<dbReference type="EMBL" id="DPRK01000255">
    <property type="protein sequence ID" value="HCY82974.1"/>
    <property type="molecule type" value="Genomic_DNA"/>
</dbReference>
<gene>
    <name evidence="1" type="ORF">DHV22_15950</name>
</gene>
<comment type="caution">
    <text evidence="1">The sequence shown here is derived from an EMBL/GenBank/DDBJ whole genome shotgun (WGS) entry which is preliminary data.</text>
</comment>
<dbReference type="AlphaFoldDB" id="A0A3D6BVR9"/>
<feature type="non-terminal residue" evidence="1">
    <location>
        <position position="1"/>
    </location>
</feature>